<dbReference type="Pfam" id="PF00293">
    <property type="entry name" value="NUDIX"/>
    <property type="match status" value="1"/>
</dbReference>
<dbReference type="PROSITE" id="PS51462">
    <property type="entry name" value="NUDIX"/>
    <property type="match status" value="1"/>
</dbReference>
<gene>
    <name evidence="2" type="ORF">ENJ89_02375</name>
</gene>
<dbReference type="Proteomes" id="UP000886124">
    <property type="component" value="Unassembled WGS sequence"/>
</dbReference>
<dbReference type="InterPro" id="IPR000086">
    <property type="entry name" value="NUDIX_hydrolase_dom"/>
</dbReference>
<sequence>RSGEDIESALARETQEELGIAVNNAQFLLRYVIRNAYESELVYLFKMTYNGPFRINREEVEVGRFWTFFEAKKMIGQKIFTPNLEQELLLLERMKVV</sequence>
<reference evidence="2" key="1">
    <citation type="journal article" date="2020" name="mSystems">
        <title>Genome- and Community-Level Interaction Insights into Carbon Utilization and Element Cycling Functions of Hydrothermarchaeota in Hydrothermal Sediment.</title>
        <authorList>
            <person name="Zhou Z."/>
            <person name="Liu Y."/>
            <person name="Xu W."/>
            <person name="Pan J."/>
            <person name="Luo Z.H."/>
            <person name="Li M."/>
        </authorList>
    </citation>
    <scope>NUCLEOTIDE SEQUENCE [LARGE SCALE GENOMIC DNA]</scope>
    <source>
        <strain evidence="2">HyVt-527</strain>
    </source>
</reference>
<dbReference type="SUPFAM" id="SSF55811">
    <property type="entry name" value="Nudix"/>
    <property type="match status" value="1"/>
</dbReference>
<proteinExistence type="predicted"/>
<dbReference type="Gene3D" id="3.90.79.10">
    <property type="entry name" value="Nucleoside Triphosphate Pyrophosphohydrolase"/>
    <property type="match status" value="1"/>
</dbReference>
<feature type="non-terminal residue" evidence="2">
    <location>
        <position position="1"/>
    </location>
</feature>
<evidence type="ECO:0000259" key="1">
    <source>
        <dbReference type="PROSITE" id="PS51462"/>
    </source>
</evidence>
<dbReference type="AlphaFoldDB" id="A0A7V5UE35"/>
<organism evidence="2">
    <name type="scientific">Caldithrix abyssi</name>
    <dbReference type="NCBI Taxonomy" id="187145"/>
    <lineage>
        <taxon>Bacteria</taxon>
        <taxon>Pseudomonadati</taxon>
        <taxon>Calditrichota</taxon>
        <taxon>Calditrichia</taxon>
        <taxon>Calditrichales</taxon>
        <taxon>Calditrichaceae</taxon>
        <taxon>Caldithrix</taxon>
    </lineage>
</organism>
<protein>
    <submittedName>
        <fullName evidence="2">NUDIX domain-containing protein</fullName>
    </submittedName>
</protein>
<dbReference type="EMBL" id="DROD01000171">
    <property type="protein sequence ID" value="HHJ52017.1"/>
    <property type="molecule type" value="Genomic_DNA"/>
</dbReference>
<accession>A0A7V5UE35</accession>
<dbReference type="InterPro" id="IPR015797">
    <property type="entry name" value="NUDIX_hydrolase-like_dom_sf"/>
</dbReference>
<feature type="domain" description="Nudix hydrolase" evidence="1">
    <location>
        <begin position="1"/>
        <end position="91"/>
    </location>
</feature>
<comment type="caution">
    <text evidence="2">The sequence shown here is derived from an EMBL/GenBank/DDBJ whole genome shotgun (WGS) entry which is preliminary data.</text>
</comment>
<name>A0A7V5UE35_CALAY</name>
<evidence type="ECO:0000313" key="2">
    <source>
        <dbReference type="EMBL" id="HHJ52017.1"/>
    </source>
</evidence>